<keyword evidence="7" id="KW-0449">Lipoprotein</keyword>
<feature type="signal peptide" evidence="10">
    <location>
        <begin position="1"/>
        <end position="23"/>
    </location>
</feature>
<keyword evidence="4" id="KW-0472">Membrane</keyword>
<dbReference type="GO" id="GO:0005886">
    <property type="term" value="C:plasma membrane"/>
    <property type="evidence" value="ECO:0007669"/>
    <property type="project" value="TreeGrafter"/>
</dbReference>
<evidence type="ECO:0000256" key="1">
    <source>
        <dbReference type="ARBA" id="ARBA00004589"/>
    </source>
</evidence>
<evidence type="ECO:0000256" key="8">
    <source>
        <dbReference type="ARBA" id="ARBA00035011"/>
    </source>
</evidence>
<evidence type="ECO:0000256" key="7">
    <source>
        <dbReference type="ARBA" id="ARBA00023288"/>
    </source>
</evidence>
<dbReference type="SUPFAM" id="SSF49503">
    <property type="entry name" value="Cupredoxins"/>
    <property type="match status" value="1"/>
</dbReference>
<dbReference type="InterPro" id="IPR041846">
    <property type="entry name" value="ENL_dom"/>
</dbReference>
<reference evidence="12" key="1">
    <citation type="submission" date="2014-09" db="EMBL/GenBank/DDBJ databases">
        <authorList>
            <person name="Magalhaes I.L.F."/>
            <person name="Oliveira U."/>
            <person name="Santos F.R."/>
            <person name="Vidigal T.H.D.A."/>
            <person name="Brescovit A.D."/>
            <person name="Santos A.J."/>
        </authorList>
    </citation>
    <scope>NUCLEOTIDE SEQUENCE</scope>
    <source>
        <tissue evidence="12">Shoot tissue taken approximately 20 cm above the soil surface</tissue>
    </source>
</reference>
<dbReference type="CDD" id="cd11019">
    <property type="entry name" value="OsENODL1_like"/>
    <property type="match status" value="1"/>
</dbReference>
<name>A0A0A9ACK0_ARUDO</name>
<sequence length="196" mass="19667">MASRAALFLCASVVLAAAAYSEARDFVVGGADHGWKVPVQPDALNLWSSVNRFQVGDNLVFRFDGAADSVLEVTRDDYNHCSTASPVGAHKAAVGSVTVPLPRSGPYYFVSGAPGSCEKGERVVVVVLSEKHSRISRRGFFAAAPAPAKSPLAAGLVGGPAVAPAPAAGAAGRSAAAGSGALLLGAAVLGAALVGW</sequence>
<evidence type="ECO:0000256" key="10">
    <source>
        <dbReference type="SAM" id="SignalP"/>
    </source>
</evidence>
<proteinExistence type="inferred from homology"/>
<keyword evidence="2" id="KW-0336">GPI-anchor</keyword>
<keyword evidence="5" id="KW-1015">Disulfide bond</keyword>
<evidence type="ECO:0000256" key="6">
    <source>
        <dbReference type="ARBA" id="ARBA00023180"/>
    </source>
</evidence>
<reference evidence="12" key="2">
    <citation type="journal article" date="2015" name="Data Brief">
        <title>Shoot transcriptome of the giant reed, Arundo donax.</title>
        <authorList>
            <person name="Barrero R.A."/>
            <person name="Guerrero F.D."/>
            <person name="Moolhuijzen P."/>
            <person name="Goolsby J.A."/>
            <person name="Tidwell J."/>
            <person name="Bellgard S.E."/>
            <person name="Bellgard M.I."/>
        </authorList>
    </citation>
    <scope>NUCLEOTIDE SEQUENCE</scope>
    <source>
        <tissue evidence="12">Shoot tissue taken approximately 20 cm above the soil surface</tissue>
    </source>
</reference>
<evidence type="ECO:0000313" key="12">
    <source>
        <dbReference type="EMBL" id="JAD47613.1"/>
    </source>
</evidence>
<dbReference type="PROSITE" id="PS51485">
    <property type="entry name" value="PHYTOCYANIN"/>
    <property type="match status" value="1"/>
</dbReference>
<dbReference type="InterPro" id="IPR003245">
    <property type="entry name" value="Phytocyanin_dom"/>
</dbReference>
<dbReference type="GO" id="GO:0009055">
    <property type="term" value="F:electron transfer activity"/>
    <property type="evidence" value="ECO:0007669"/>
    <property type="project" value="InterPro"/>
</dbReference>
<dbReference type="PANTHER" id="PTHR33021">
    <property type="entry name" value="BLUE COPPER PROTEIN"/>
    <property type="match status" value="1"/>
</dbReference>
<keyword evidence="3 10" id="KW-0732">Signal</keyword>
<dbReference type="Gene3D" id="2.60.40.420">
    <property type="entry name" value="Cupredoxins - blue copper proteins"/>
    <property type="match status" value="1"/>
</dbReference>
<dbReference type="InterPro" id="IPR008972">
    <property type="entry name" value="Cupredoxin"/>
</dbReference>
<dbReference type="GO" id="GO:0098552">
    <property type="term" value="C:side of membrane"/>
    <property type="evidence" value="ECO:0007669"/>
    <property type="project" value="UniProtKB-KW"/>
</dbReference>
<evidence type="ECO:0000256" key="3">
    <source>
        <dbReference type="ARBA" id="ARBA00022729"/>
    </source>
</evidence>
<evidence type="ECO:0000256" key="4">
    <source>
        <dbReference type="ARBA" id="ARBA00023136"/>
    </source>
</evidence>
<protein>
    <recommendedName>
        <fullName evidence="11">Phytocyanin domain-containing protein</fullName>
    </recommendedName>
</protein>
<dbReference type="FunFam" id="2.60.40.420:FF:000034">
    <property type="entry name" value="Cupredoxin superfamily protein"/>
    <property type="match status" value="1"/>
</dbReference>
<evidence type="ECO:0000256" key="9">
    <source>
        <dbReference type="ARBA" id="ARBA00037868"/>
    </source>
</evidence>
<comment type="similarity">
    <text evidence="8">Belongs to the early nodulin-like (ENODL) family.</text>
</comment>
<accession>A0A0A9ACK0</accession>
<dbReference type="EMBL" id="GBRH01250282">
    <property type="protein sequence ID" value="JAD47613.1"/>
    <property type="molecule type" value="Transcribed_RNA"/>
</dbReference>
<dbReference type="GO" id="GO:0012505">
    <property type="term" value="C:endomembrane system"/>
    <property type="evidence" value="ECO:0007669"/>
    <property type="project" value="UniProtKB-SubCell"/>
</dbReference>
<feature type="chain" id="PRO_5002043832" description="Phytocyanin domain-containing protein" evidence="10">
    <location>
        <begin position="24"/>
        <end position="196"/>
    </location>
</feature>
<evidence type="ECO:0000256" key="5">
    <source>
        <dbReference type="ARBA" id="ARBA00023157"/>
    </source>
</evidence>
<dbReference type="PANTHER" id="PTHR33021:SF197">
    <property type="entry name" value="EARLY NODULIN-LIKE PROTEIN 13"/>
    <property type="match status" value="1"/>
</dbReference>
<evidence type="ECO:0000259" key="11">
    <source>
        <dbReference type="PROSITE" id="PS51485"/>
    </source>
</evidence>
<keyword evidence="6" id="KW-0325">Glycoprotein</keyword>
<evidence type="ECO:0000256" key="2">
    <source>
        <dbReference type="ARBA" id="ARBA00022622"/>
    </source>
</evidence>
<organism evidence="12">
    <name type="scientific">Arundo donax</name>
    <name type="common">Giant reed</name>
    <name type="synonym">Donax arundinaceus</name>
    <dbReference type="NCBI Taxonomy" id="35708"/>
    <lineage>
        <taxon>Eukaryota</taxon>
        <taxon>Viridiplantae</taxon>
        <taxon>Streptophyta</taxon>
        <taxon>Embryophyta</taxon>
        <taxon>Tracheophyta</taxon>
        <taxon>Spermatophyta</taxon>
        <taxon>Magnoliopsida</taxon>
        <taxon>Liliopsida</taxon>
        <taxon>Poales</taxon>
        <taxon>Poaceae</taxon>
        <taxon>PACMAD clade</taxon>
        <taxon>Arundinoideae</taxon>
        <taxon>Arundineae</taxon>
        <taxon>Arundo</taxon>
    </lineage>
</organism>
<dbReference type="InterPro" id="IPR039391">
    <property type="entry name" value="Phytocyanin-like"/>
</dbReference>
<feature type="domain" description="Phytocyanin" evidence="11">
    <location>
        <begin position="24"/>
        <end position="129"/>
    </location>
</feature>
<dbReference type="AlphaFoldDB" id="A0A0A9ACK0"/>
<dbReference type="Pfam" id="PF02298">
    <property type="entry name" value="Cu_bind_like"/>
    <property type="match status" value="1"/>
</dbReference>
<comment type="subcellular location">
    <subcellularLocation>
        <location evidence="9">Endomembrane system</location>
        <topology evidence="9">Lipid-anchor</topology>
    </subcellularLocation>
    <subcellularLocation>
        <location evidence="1">Membrane</location>
        <topology evidence="1">Lipid-anchor</topology>
        <topology evidence="1">GPI-anchor</topology>
    </subcellularLocation>
</comment>